<keyword evidence="4" id="KW-0804">Transcription</keyword>
<dbReference type="SUPFAM" id="SSF46689">
    <property type="entry name" value="Homeodomain-like"/>
    <property type="match status" value="1"/>
</dbReference>
<dbReference type="InterPro" id="IPR036271">
    <property type="entry name" value="Tet_transcr_reg_TetR-rel_C_sf"/>
</dbReference>
<name>A0A1H3UT60_9BACI</name>
<dbReference type="Pfam" id="PF00440">
    <property type="entry name" value="TetR_N"/>
    <property type="match status" value="1"/>
</dbReference>
<keyword evidence="3 5" id="KW-0238">DNA-binding</keyword>
<keyword evidence="2" id="KW-0805">Transcription regulation</keyword>
<dbReference type="Proteomes" id="UP000198935">
    <property type="component" value="Unassembled WGS sequence"/>
</dbReference>
<dbReference type="PANTHER" id="PTHR43479:SF8">
    <property type="entry name" value="TRANSCRIPTIONAL REGULATOR, TETR FAMILY"/>
    <property type="match status" value="1"/>
</dbReference>
<gene>
    <name evidence="7" type="ORF">SAMN05421736_1265</name>
</gene>
<dbReference type="SUPFAM" id="SSF48498">
    <property type="entry name" value="Tetracyclin repressor-like, C-terminal domain"/>
    <property type="match status" value="1"/>
</dbReference>
<dbReference type="Pfam" id="PF17934">
    <property type="entry name" value="TetR_C_26"/>
    <property type="match status" value="1"/>
</dbReference>
<evidence type="ECO:0000313" key="7">
    <source>
        <dbReference type="EMBL" id="SDZ65613.1"/>
    </source>
</evidence>
<dbReference type="STRING" id="1503961.SAMN05421736_1265"/>
<dbReference type="GO" id="GO:0003677">
    <property type="term" value="F:DNA binding"/>
    <property type="evidence" value="ECO:0007669"/>
    <property type="project" value="UniProtKB-UniRule"/>
</dbReference>
<dbReference type="AlphaFoldDB" id="A0A1H3UT60"/>
<evidence type="ECO:0000256" key="3">
    <source>
        <dbReference type="ARBA" id="ARBA00023125"/>
    </source>
</evidence>
<dbReference type="Gene3D" id="1.10.357.10">
    <property type="entry name" value="Tetracycline Repressor, domain 2"/>
    <property type="match status" value="1"/>
</dbReference>
<evidence type="ECO:0000256" key="5">
    <source>
        <dbReference type="PROSITE-ProRule" id="PRU00335"/>
    </source>
</evidence>
<evidence type="ECO:0000259" key="6">
    <source>
        <dbReference type="PROSITE" id="PS50977"/>
    </source>
</evidence>
<organism evidence="7 8">
    <name type="scientific">Evansella caseinilytica</name>
    <dbReference type="NCBI Taxonomy" id="1503961"/>
    <lineage>
        <taxon>Bacteria</taxon>
        <taxon>Bacillati</taxon>
        <taxon>Bacillota</taxon>
        <taxon>Bacilli</taxon>
        <taxon>Bacillales</taxon>
        <taxon>Bacillaceae</taxon>
        <taxon>Evansella</taxon>
    </lineage>
</organism>
<proteinExistence type="predicted"/>
<dbReference type="EMBL" id="FNPI01000026">
    <property type="protein sequence ID" value="SDZ65613.1"/>
    <property type="molecule type" value="Genomic_DNA"/>
</dbReference>
<dbReference type="GO" id="GO:0045892">
    <property type="term" value="P:negative regulation of DNA-templated transcription"/>
    <property type="evidence" value="ECO:0007669"/>
    <property type="project" value="UniProtKB-ARBA"/>
</dbReference>
<evidence type="ECO:0000256" key="1">
    <source>
        <dbReference type="ARBA" id="ARBA00022491"/>
    </source>
</evidence>
<evidence type="ECO:0000256" key="2">
    <source>
        <dbReference type="ARBA" id="ARBA00023015"/>
    </source>
</evidence>
<evidence type="ECO:0000256" key="4">
    <source>
        <dbReference type="ARBA" id="ARBA00023163"/>
    </source>
</evidence>
<keyword evidence="1" id="KW-0678">Repressor</keyword>
<dbReference type="InterPro" id="IPR001647">
    <property type="entry name" value="HTH_TetR"/>
</dbReference>
<reference evidence="8" key="1">
    <citation type="submission" date="2016-10" db="EMBL/GenBank/DDBJ databases">
        <authorList>
            <person name="Varghese N."/>
            <person name="Submissions S."/>
        </authorList>
    </citation>
    <scope>NUCLEOTIDE SEQUENCE [LARGE SCALE GENOMIC DNA]</scope>
    <source>
        <strain evidence="8">SP</strain>
    </source>
</reference>
<dbReference type="PRINTS" id="PR00455">
    <property type="entry name" value="HTHTETR"/>
</dbReference>
<sequence>MKQQKADRRAQILVVAREVLAEKGWEATKVSEIVKRAGIAQGTFYLYFESKNSLIQALTEEMMEKVFTAVRQQLSDSKTFEEGVQHGMEAAFYNMKDYLDVYNILINGCAVVASDQKEWKTLFTPYYELLESYIKNWQEAGAVDPQFQPEIISRLIVSLTDQAVDDYYLHESEASVDTYINNITRFVIKALKR</sequence>
<evidence type="ECO:0000313" key="8">
    <source>
        <dbReference type="Proteomes" id="UP000198935"/>
    </source>
</evidence>
<dbReference type="OrthoDB" id="9812484at2"/>
<keyword evidence="8" id="KW-1185">Reference proteome</keyword>
<dbReference type="FunFam" id="1.10.10.60:FF:000141">
    <property type="entry name" value="TetR family transcriptional regulator"/>
    <property type="match status" value="1"/>
</dbReference>
<dbReference type="InterPro" id="IPR050624">
    <property type="entry name" value="HTH-type_Tx_Regulator"/>
</dbReference>
<accession>A0A1H3UT60</accession>
<feature type="domain" description="HTH tetR-type" evidence="6">
    <location>
        <begin position="6"/>
        <end position="66"/>
    </location>
</feature>
<dbReference type="PANTHER" id="PTHR43479">
    <property type="entry name" value="ACREF/ENVCD OPERON REPRESSOR-RELATED"/>
    <property type="match status" value="1"/>
</dbReference>
<protein>
    <submittedName>
        <fullName evidence="7">DNA-binding transcriptional regulator, AcrR family</fullName>
    </submittedName>
</protein>
<dbReference type="InterPro" id="IPR009057">
    <property type="entry name" value="Homeodomain-like_sf"/>
</dbReference>
<dbReference type="InterPro" id="IPR041603">
    <property type="entry name" value="YvdT_C"/>
</dbReference>
<feature type="DNA-binding region" description="H-T-H motif" evidence="5">
    <location>
        <begin position="29"/>
        <end position="48"/>
    </location>
</feature>
<dbReference type="PROSITE" id="PS50977">
    <property type="entry name" value="HTH_TETR_2"/>
    <property type="match status" value="1"/>
</dbReference>